<organism evidence="5 6">
    <name type="scientific">Albula goreensis</name>
    <dbReference type="NCBI Taxonomy" id="1534307"/>
    <lineage>
        <taxon>Eukaryota</taxon>
        <taxon>Metazoa</taxon>
        <taxon>Chordata</taxon>
        <taxon>Craniata</taxon>
        <taxon>Vertebrata</taxon>
        <taxon>Euteleostomi</taxon>
        <taxon>Actinopterygii</taxon>
        <taxon>Neopterygii</taxon>
        <taxon>Teleostei</taxon>
        <taxon>Albuliformes</taxon>
        <taxon>Albulidae</taxon>
        <taxon>Albula</taxon>
    </lineage>
</organism>
<feature type="compositionally biased region" description="Basic and acidic residues" evidence="1">
    <location>
        <begin position="57"/>
        <end position="66"/>
    </location>
</feature>
<dbReference type="Proteomes" id="UP000829720">
    <property type="component" value="Unassembled WGS sequence"/>
</dbReference>
<comment type="caution">
    <text evidence="5">The sequence shown here is derived from an EMBL/GenBank/DDBJ whole genome shotgun (WGS) entry which is preliminary data.</text>
</comment>
<dbReference type="OrthoDB" id="9894200at2759"/>
<dbReference type="Pfam" id="PF15281">
    <property type="entry name" value="Consortin_C"/>
    <property type="match status" value="1"/>
</dbReference>
<keyword evidence="2" id="KW-0472">Membrane</keyword>
<reference evidence="5" key="1">
    <citation type="submission" date="2021-01" db="EMBL/GenBank/DDBJ databases">
        <authorList>
            <person name="Zahm M."/>
            <person name="Roques C."/>
            <person name="Cabau C."/>
            <person name="Klopp C."/>
            <person name="Donnadieu C."/>
            <person name="Jouanno E."/>
            <person name="Lampietro C."/>
            <person name="Louis A."/>
            <person name="Herpin A."/>
            <person name="Echchiki A."/>
            <person name="Berthelot C."/>
            <person name="Parey E."/>
            <person name="Roest-Crollius H."/>
            <person name="Braasch I."/>
            <person name="Postlethwait J."/>
            <person name="Bobe J."/>
            <person name="Montfort J."/>
            <person name="Bouchez O."/>
            <person name="Begum T."/>
            <person name="Mejri S."/>
            <person name="Adams A."/>
            <person name="Chen W.-J."/>
            <person name="Guiguen Y."/>
        </authorList>
    </citation>
    <scope>NUCLEOTIDE SEQUENCE</scope>
    <source>
        <tissue evidence="5">Blood</tissue>
    </source>
</reference>
<dbReference type="InterPro" id="IPR054132">
    <property type="entry name" value="Consortin_N"/>
</dbReference>
<feature type="region of interest" description="Disordered" evidence="1">
    <location>
        <begin position="18"/>
        <end position="141"/>
    </location>
</feature>
<feature type="transmembrane region" description="Helical" evidence="2">
    <location>
        <begin position="504"/>
        <end position="525"/>
    </location>
</feature>
<feature type="domain" description="Consortin N-terminal" evidence="4">
    <location>
        <begin position="156"/>
        <end position="207"/>
    </location>
</feature>
<evidence type="ECO:0000313" key="5">
    <source>
        <dbReference type="EMBL" id="KAI1895857.1"/>
    </source>
</evidence>
<gene>
    <name evidence="5" type="ORF">AGOR_G00111080</name>
</gene>
<dbReference type="InterPro" id="IPR042318">
    <property type="entry name" value="Consortin"/>
</dbReference>
<name>A0A8T3DKG2_9TELE</name>
<accession>A0A8T3DKG2</accession>
<dbReference type="EMBL" id="JAERUA010000009">
    <property type="protein sequence ID" value="KAI1895857.1"/>
    <property type="molecule type" value="Genomic_DNA"/>
</dbReference>
<dbReference type="PANTHER" id="PTHR28581:SF1">
    <property type="entry name" value="CONSORTIN"/>
    <property type="match status" value="1"/>
</dbReference>
<dbReference type="PANTHER" id="PTHR28581">
    <property type="entry name" value="CONSORTIN"/>
    <property type="match status" value="1"/>
</dbReference>
<dbReference type="GO" id="GO:0005802">
    <property type="term" value="C:trans-Golgi network"/>
    <property type="evidence" value="ECO:0007669"/>
    <property type="project" value="InterPro"/>
</dbReference>
<protein>
    <recommendedName>
        <fullName evidence="7">Consortin C-terminal domain-containing protein</fullName>
    </recommendedName>
</protein>
<dbReference type="GO" id="GO:0042998">
    <property type="term" value="P:positive regulation of Golgi to plasma membrane protein transport"/>
    <property type="evidence" value="ECO:0007669"/>
    <property type="project" value="InterPro"/>
</dbReference>
<dbReference type="GO" id="GO:0005886">
    <property type="term" value="C:plasma membrane"/>
    <property type="evidence" value="ECO:0007669"/>
    <property type="project" value="TreeGrafter"/>
</dbReference>
<evidence type="ECO:0000256" key="1">
    <source>
        <dbReference type="SAM" id="MobiDB-lite"/>
    </source>
</evidence>
<proteinExistence type="predicted"/>
<feature type="region of interest" description="Disordered" evidence="1">
    <location>
        <begin position="354"/>
        <end position="416"/>
    </location>
</feature>
<sequence>MEEELSLSEEAVRRGLGGVMGGDLCNSIGCGTLRPPSSDENQNRLQGDDEDETGEDGDGRLQERRQLYQQDSLNNNEEMDNQPCPPNLDDQHKDSSPANTHHNTDTGVSWGSPSVCPVAGTPNALRDHAVGPPQSSSAVSPWSLVESLPELLEETDHSQLPQRLHQIAEAYFLGEDYERALQFVQLEKLYHERLLSNLAALQEQWESRRNAGRQHKSRLQGRARADLGSAHLETLTRICRTHQRPSLVTEKRVTADKAPKNSLIRQTRTEEETRNSTLLPCDTYGSAETERLMEEQQAVGRQASHRAWSVRRRPLPPRGTRGRHYAILTPPILLWTRPLHLYMLTVTPETLDEGGDWRADADQKGVGPVCTETGDSAGHMDEEPPTGEDTDQPSKEGLEVGEGTEEGTGDVPAEECEIERVGSGVEAVELEGMAESSLDDLAKRIKVEEIAPAPGLVSILKRRASLEGTPSHPPALPKQVPKRKVRFKEPDNGMDQDEVGGDSWLLLLLLCMVTMVISVGGTALYCTFGDARSSVCTDFARNMDFCFGQLQRGVDELRHWLSLGHSGTVEGMEGGGGRTDPPVVLPQSHSKCIHSVPLLTSPVFASLV</sequence>
<evidence type="ECO:0000256" key="2">
    <source>
        <dbReference type="SAM" id="Phobius"/>
    </source>
</evidence>
<evidence type="ECO:0000259" key="4">
    <source>
        <dbReference type="Pfam" id="PF22883"/>
    </source>
</evidence>
<feature type="compositionally biased region" description="Polar residues" evidence="1">
    <location>
        <begin position="96"/>
        <end position="112"/>
    </location>
</feature>
<dbReference type="AlphaFoldDB" id="A0A8T3DKG2"/>
<dbReference type="GO" id="GO:0030133">
    <property type="term" value="C:transport vesicle"/>
    <property type="evidence" value="ECO:0007669"/>
    <property type="project" value="TreeGrafter"/>
</dbReference>
<keyword evidence="6" id="KW-1185">Reference proteome</keyword>
<evidence type="ECO:0000313" key="6">
    <source>
        <dbReference type="Proteomes" id="UP000829720"/>
    </source>
</evidence>
<keyword evidence="2" id="KW-1133">Transmembrane helix</keyword>
<keyword evidence="2" id="KW-0812">Transmembrane</keyword>
<dbReference type="Pfam" id="PF22883">
    <property type="entry name" value="Consortin_N"/>
    <property type="match status" value="1"/>
</dbReference>
<feature type="compositionally biased region" description="Polar residues" evidence="1">
    <location>
        <begin position="67"/>
        <end position="76"/>
    </location>
</feature>
<dbReference type="GO" id="GO:0071253">
    <property type="term" value="F:connexin binding"/>
    <property type="evidence" value="ECO:0007669"/>
    <property type="project" value="InterPro"/>
</dbReference>
<dbReference type="InterPro" id="IPR028129">
    <property type="entry name" value="Consortin_C"/>
</dbReference>
<evidence type="ECO:0008006" key="7">
    <source>
        <dbReference type="Google" id="ProtNLM"/>
    </source>
</evidence>
<feature type="compositionally biased region" description="Acidic residues" evidence="1">
    <location>
        <begin position="402"/>
        <end position="416"/>
    </location>
</feature>
<feature type="domain" description="Consortin C-terminal" evidence="3">
    <location>
        <begin position="449"/>
        <end position="562"/>
    </location>
</feature>
<evidence type="ECO:0000259" key="3">
    <source>
        <dbReference type="Pfam" id="PF15281"/>
    </source>
</evidence>